<dbReference type="Gene3D" id="1.20.5.1930">
    <property type="match status" value="1"/>
</dbReference>
<feature type="transmembrane region" description="Helical" evidence="10">
    <location>
        <begin position="91"/>
        <end position="108"/>
    </location>
</feature>
<feature type="region of interest" description="Disordered" evidence="9">
    <location>
        <begin position="346"/>
        <end position="373"/>
    </location>
</feature>
<protein>
    <recommendedName>
        <fullName evidence="2">histidine kinase</fullName>
        <ecNumber evidence="2">2.7.13.3</ecNumber>
    </recommendedName>
</protein>
<evidence type="ECO:0000256" key="7">
    <source>
        <dbReference type="ARBA" id="ARBA00022840"/>
    </source>
</evidence>
<dbReference type="GO" id="GO:0046983">
    <property type="term" value="F:protein dimerization activity"/>
    <property type="evidence" value="ECO:0007669"/>
    <property type="project" value="InterPro"/>
</dbReference>
<dbReference type="GO" id="GO:0000155">
    <property type="term" value="F:phosphorelay sensor kinase activity"/>
    <property type="evidence" value="ECO:0007669"/>
    <property type="project" value="InterPro"/>
</dbReference>
<sequence length="373" mass="39186">MDGTERPLRPWAEAALLLAVGLLSAQEGYVVAGGTVLSPQVGAAVLTTAALAWRTRYPAVPAVLATALAAALGAVLPLVVVLFSFASRGRLVAAAVCAAAAMAGNFLGQPQQSLWSTRSYGPVLLLVAVVALGMWAGSRRRLLTSMTAQVEQLRVERELRAEHARMAERIRVASELHDALAHSLSVLALHTGALQRHSADLPPQVADRIDLLRATSTDALRDLRDVLGGLRAPETEGAPGPRQLRELPVLLDEARAAGQQVEAEIRGAATALPFSHRLAIYRVVQEALTNARKHAPGSSVRVRVEHGPPESTVDVENTAGDPGSRREPGGHGLLGLAERVDALHGTLEHGPSGAGGWRLSARIPAGDHSPEGT</sequence>
<feature type="region of interest" description="Disordered" evidence="9">
    <location>
        <begin position="292"/>
        <end position="332"/>
    </location>
</feature>
<evidence type="ECO:0000256" key="10">
    <source>
        <dbReference type="SAM" id="Phobius"/>
    </source>
</evidence>
<evidence type="ECO:0000313" key="13">
    <source>
        <dbReference type="Proteomes" id="UP000580474"/>
    </source>
</evidence>
<keyword evidence="8" id="KW-0902">Two-component regulatory system</keyword>
<gene>
    <name evidence="12" type="ORF">BJ969_001825</name>
</gene>
<dbReference type="RefSeq" id="WP_343071308.1">
    <property type="nucleotide sequence ID" value="NZ_JACHIV010000001.1"/>
</dbReference>
<evidence type="ECO:0000313" key="12">
    <source>
        <dbReference type="EMBL" id="MBB5068737.1"/>
    </source>
</evidence>
<evidence type="ECO:0000256" key="4">
    <source>
        <dbReference type="ARBA" id="ARBA00022679"/>
    </source>
</evidence>
<dbReference type="AlphaFoldDB" id="A0A840NKF7"/>
<evidence type="ECO:0000256" key="9">
    <source>
        <dbReference type="SAM" id="MobiDB-lite"/>
    </source>
</evidence>
<keyword evidence="10" id="KW-0472">Membrane</keyword>
<dbReference type="Proteomes" id="UP000580474">
    <property type="component" value="Unassembled WGS sequence"/>
</dbReference>
<evidence type="ECO:0000256" key="5">
    <source>
        <dbReference type="ARBA" id="ARBA00022741"/>
    </source>
</evidence>
<comment type="catalytic activity">
    <reaction evidence="1">
        <text>ATP + protein L-histidine = ADP + protein N-phospho-L-histidine.</text>
        <dbReference type="EC" id="2.7.13.3"/>
    </reaction>
</comment>
<dbReference type="GO" id="GO:0016020">
    <property type="term" value="C:membrane"/>
    <property type="evidence" value="ECO:0007669"/>
    <property type="project" value="InterPro"/>
</dbReference>
<feature type="transmembrane region" description="Helical" evidence="10">
    <location>
        <begin position="59"/>
        <end position="84"/>
    </location>
</feature>
<keyword evidence="10" id="KW-0812">Transmembrane</keyword>
<dbReference type="InterPro" id="IPR036890">
    <property type="entry name" value="HATPase_C_sf"/>
</dbReference>
<evidence type="ECO:0000259" key="11">
    <source>
        <dbReference type="Pfam" id="PF07730"/>
    </source>
</evidence>
<accession>A0A840NKF7</accession>
<dbReference type="EC" id="2.7.13.3" evidence="2"/>
<dbReference type="CDD" id="cd16917">
    <property type="entry name" value="HATPase_UhpB-NarQ-NarX-like"/>
    <property type="match status" value="1"/>
</dbReference>
<keyword evidence="6 12" id="KW-0418">Kinase</keyword>
<feature type="transmembrane region" description="Helical" evidence="10">
    <location>
        <begin position="120"/>
        <end position="137"/>
    </location>
</feature>
<keyword evidence="3" id="KW-0597">Phosphoprotein</keyword>
<feature type="domain" description="Signal transduction histidine kinase subgroup 3 dimerisation and phosphoacceptor" evidence="11">
    <location>
        <begin position="168"/>
        <end position="234"/>
    </location>
</feature>
<dbReference type="PANTHER" id="PTHR24421:SF10">
    <property type="entry name" value="NITRATE_NITRITE SENSOR PROTEIN NARQ"/>
    <property type="match status" value="1"/>
</dbReference>
<dbReference type="PANTHER" id="PTHR24421">
    <property type="entry name" value="NITRATE/NITRITE SENSOR PROTEIN NARX-RELATED"/>
    <property type="match status" value="1"/>
</dbReference>
<evidence type="ECO:0000256" key="3">
    <source>
        <dbReference type="ARBA" id="ARBA00022553"/>
    </source>
</evidence>
<proteinExistence type="predicted"/>
<keyword evidence="13" id="KW-1185">Reference proteome</keyword>
<dbReference type="InterPro" id="IPR011712">
    <property type="entry name" value="Sig_transdc_His_kin_sub3_dim/P"/>
</dbReference>
<dbReference type="Gene3D" id="3.30.565.10">
    <property type="entry name" value="Histidine kinase-like ATPase, C-terminal domain"/>
    <property type="match status" value="1"/>
</dbReference>
<keyword evidence="4" id="KW-0808">Transferase</keyword>
<evidence type="ECO:0000256" key="6">
    <source>
        <dbReference type="ARBA" id="ARBA00022777"/>
    </source>
</evidence>
<evidence type="ECO:0000256" key="8">
    <source>
        <dbReference type="ARBA" id="ARBA00023012"/>
    </source>
</evidence>
<dbReference type="SUPFAM" id="SSF55874">
    <property type="entry name" value="ATPase domain of HSP90 chaperone/DNA topoisomerase II/histidine kinase"/>
    <property type="match status" value="1"/>
</dbReference>
<evidence type="ECO:0000256" key="1">
    <source>
        <dbReference type="ARBA" id="ARBA00000085"/>
    </source>
</evidence>
<dbReference type="EMBL" id="JACHIV010000001">
    <property type="protein sequence ID" value="MBB5068737.1"/>
    <property type="molecule type" value="Genomic_DNA"/>
</dbReference>
<dbReference type="GO" id="GO:0005524">
    <property type="term" value="F:ATP binding"/>
    <property type="evidence" value="ECO:0007669"/>
    <property type="project" value="UniProtKB-KW"/>
</dbReference>
<comment type="caution">
    <text evidence="12">The sequence shown here is derived from an EMBL/GenBank/DDBJ whole genome shotgun (WGS) entry which is preliminary data.</text>
</comment>
<keyword evidence="7" id="KW-0067">ATP-binding</keyword>
<keyword evidence="5" id="KW-0547">Nucleotide-binding</keyword>
<name>A0A840NKF7_9PSEU</name>
<dbReference type="InterPro" id="IPR050482">
    <property type="entry name" value="Sensor_HK_TwoCompSys"/>
</dbReference>
<keyword evidence="10" id="KW-1133">Transmembrane helix</keyword>
<evidence type="ECO:0000256" key="2">
    <source>
        <dbReference type="ARBA" id="ARBA00012438"/>
    </source>
</evidence>
<organism evidence="12 13">
    <name type="scientific">Saccharopolyspora gloriosae</name>
    <dbReference type="NCBI Taxonomy" id="455344"/>
    <lineage>
        <taxon>Bacteria</taxon>
        <taxon>Bacillati</taxon>
        <taxon>Actinomycetota</taxon>
        <taxon>Actinomycetes</taxon>
        <taxon>Pseudonocardiales</taxon>
        <taxon>Pseudonocardiaceae</taxon>
        <taxon>Saccharopolyspora</taxon>
    </lineage>
</organism>
<reference evidence="12 13" key="1">
    <citation type="submission" date="2020-08" db="EMBL/GenBank/DDBJ databases">
        <title>Sequencing the genomes of 1000 actinobacteria strains.</title>
        <authorList>
            <person name="Klenk H.-P."/>
        </authorList>
    </citation>
    <scope>NUCLEOTIDE SEQUENCE [LARGE SCALE GENOMIC DNA]</scope>
    <source>
        <strain evidence="12 13">DSM 45582</strain>
    </source>
</reference>
<dbReference type="Pfam" id="PF07730">
    <property type="entry name" value="HisKA_3"/>
    <property type="match status" value="1"/>
</dbReference>